<evidence type="ECO:0000256" key="5">
    <source>
        <dbReference type="ARBA" id="ARBA00023002"/>
    </source>
</evidence>
<dbReference type="EMBL" id="SEOQ01000167">
    <property type="protein sequence ID" value="TFY68289.1"/>
    <property type="molecule type" value="Genomic_DNA"/>
</dbReference>
<dbReference type="SMART" id="SM00320">
    <property type="entry name" value="WD40"/>
    <property type="match status" value="5"/>
</dbReference>
<keyword evidence="4" id="KW-0521">NADP</keyword>
<sequence>MDDSSTDDDAASQTTEDDPQIPEKQDPPPPPPVQPPPPPAPTARQRPHYQPRHVLRGHTMSISSVKFSPDGTLLASCAADNVVKIWSPHTGELIRNLHGHTKGCSDVAWSSDSVYLASASDDTTIRIWDVDSGITTKTLKGHTSFVFCVNYNTASTHLVSGGWKCIKTLNAHLDYVTAVHYNRDGSLIVSCALDGLIRIWNTTSGQCLKTLAEGHNAICQHVQFSPNSKYILSTAHDSAIRLWDYHTSRCLKTYMGHQNMKYCIAACFSVTGGKWIVSGSEDHKVYLWDLQTREVVQVLEGHEEDVVVAVAVSVMMSVVELSLNPELDTSTTEHDCNWFDRKRHFNQDMDRPWAAILTLVFSCLASIAATHGFVKVSAASGSGPAETCRQQVQEMARELRVVLFDCGAPASCHLHIVNDTTRRRHREFDSGTSARSQRRFNVLAWFHFSRDCTMNPRSGDTGAYPSQWPTYAVEPHRPYSQNHDGQQDGARVRGPTAYQPSPVIGSGYAARNRSPVQSYAHTSPTIATGAYASQQAAANTMHSTAYNYAAPSVSQPYAYMPPHYNGPSEPHGYESTGGGSMQLHTGLRLSRASSSSGVDVAHARVAVQTRSMASGRSQSQRSANTAANYYISYQPSSSCTGMKHHLSPEQAISSSSVPSALPDLSSSTTTSLSKDRRFSKPGSDLKPKFNAAAEYQADLREKKNSKLRWLNHLLPRHLQTHYDPPRLLPAHILTSSSTQAIEHIEQLHEENEHFAEGKQELRNDVLEITSNETPCETATAGRHFPADSAFDTGHHGTSQTGAKRSNTARPRLGPDAISVIAPGMTKGSDDAVRYHGTLIHEQHHLNVDSISAEEMLVHKAMAWRCWMPPTRLVTGRLTNRRHWTDSMESQKTVLITGCSAGGIGHALALEFKLKGQPCYWTLRSGSSFATELSPGYRVFATSRNLKSMADLPEKGIEILALDVTKQENVKEARDKVAELTGGKLNVLVNNAGALYAVPATDIDIEEAKKLFDVNLFGAMEMVKQFIHLLIASQDGRILNIGSVAGTLPLPFGATYNASKAAMHAYSDTLRVELAPFGIQVTTVVPGGVKSNIARTERQLAPDSLYQPISDEYQKRLTTSQTSTSVTAEECAREITKEALKSRQKLWLWTAALSTTSWFLTTFMPRGLPGYILSRRFGLNQLAEKVKEQKKAN</sequence>
<dbReference type="InterPro" id="IPR036322">
    <property type="entry name" value="WD40_repeat_dom_sf"/>
</dbReference>
<feature type="repeat" description="WD" evidence="6">
    <location>
        <begin position="212"/>
        <end position="253"/>
    </location>
</feature>
<dbReference type="InterPro" id="IPR059122">
    <property type="entry name" value="Beta-prop_WDR5-like"/>
</dbReference>
<dbReference type="OrthoDB" id="674604at2759"/>
<dbReference type="GO" id="GO:0000140">
    <property type="term" value="F:acylglycerone-phosphate reductase (NADP+) activity"/>
    <property type="evidence" value="ECO:0007669"/>
    <property type="project" value="TreeGrafter"/>
</dbReference>
<dbReference type="PANTHER" id="PTHR44169:SF6">
    <property type="entry name" value="NADPH-DEPENDENT 1-ACYLDIHYDROXYACETONE PHOSPHATE REDUCTASE"/>
    <property type="match status" value="1"/>
</dbReference>
<dbReference type="PRINTS" id="PR00080">
    <property type="entry name" value="SDRFAMILY"/>
</dbReference>
<dbReference type="AlphaFoldDB" id="A0A4Y9Z4M1"/>
<evidence type="ECO:0000256" key="4">
    <source>
        <dbReference type="ARBA" id="ARBA00022857"/>
    </source>
</evidence>
<feature type="repeat" description="WD" evidence="6">
    <location>
        <begin position="55"/>
        <end position="96"/>
    </location>
</feature>
<dbReference type="Proteomes" id="UP000298327">
    <property type="component" value="Unassembled WGS sequence"/>
</dbReference>
<dbReference type="InterPro" id="IPR019775">
    <property type="entry name" value="WD40_repeat_CS"/>
</dbReference>
<dbReference type="Pfam" id="PF25175">
    <property type="entry name" value="Beta-prop_WDR5"/>
    <property type="match status" value="1"/>
</dbReference>
<dbReference type="InterPro" id="IPR036291">
    <property type="entry name" value="NAD(P)-bd_dom_sf"/>
</dbReference>
<dbReference type="InterPro" id="IPR002347">
    <property type="entry name" value="SDR_fam"/>
</dbReference>
<feature type="compositionally biased region" description="Polar residues" evidence="7">
    <location>
        <begin position="795"/>
        <end position="808"/>
    </location>
</feature>
<dbReference type="PRINTS" id="PR00081">
    <property type="entry name" value="GDHRDH"/>
</dbReference>
<dbReference type="Gene3D" id="2.130.10.10">
    <property type="entry name" value="YVTN repeat-like/Quinoprotein amine dehydrogenase"/>
    <property type="match status" value="1"/>
</dbReference>
<dbReference type="SUPFAM" id="SSF50978">
    <property type="entry name" value="WD40 repeat-like"/>
    <property type="match status" value="1"/>
</dbReference>
<dbReference type="FunFam" id="2.130.10.10:FF:000228">
    <property type="entry name" value="COMPASS-like H3K4 histone methylase component WDR5A"/>
    <property type="match status" value="1"/>
</dbReference>
<feature type="repeat" description="WD" evidence="6">
    <location>
        <begin position="273"/>
        <end position="298"/>
    </location>
</feature>
<dbReference type="GO" id="GO:0004806">
    <property type="term" value="F:triacylglycerol lipase activity"/>
    <property type="evidence" value="ECO:0007669"/>
    <property type="project" value="TreeGrafter"/>
</dbReference>
<dbReference type="InterPro" id="IPR001680">
    <property type="entry name" value="WD40_rpt"/>
</dbReference>
<dbReference type="Pfam" id="PF00106">
    <property type="entry name" value="adh_short"/>
    <property type="match status" value="1"/>
</dbReference>
<evidence type="ECO:0000256" key="7">
    <source>
        <dbReference type="SAM" id="MobiDB-lite"/>
    </source>
</evidence>
<dbReference type="GO" id="GO:0005783">
    <property type="term" value="C:endoplasmic reticulum"/>
    <property type="evidence" value="ECO:0007669"/>
    <property type="project" value="TreeGrafter"/>
</dbReference>
<feature type="region of interest" description="Disordered" evidence="7">
    <location>
        <begin position="640"/>
        <end position="685"/>
    </location>
</feature>
<name>A0A4Y9Z4M1_9AGAM</name>
<feature type="compositionally biased region" description="Basic and acidic residues" evidence="7">
    <location>
        <begin position="673"/>
        <end position="685"/>
    </location>
</feature>
<feature type="domain" description="WDR5-like beta-propeller" evidence="8">
    <location>
        <begin position="55"/>
        <end position="314"/>
    </location>
</feature>
<evidence type="ECO:0000313" key="10">
    <source>
        <dbReference type="Proteomes" id="UP000298327"/>
    </source>
</evidence>
<protein>
    <recommendedName>
        <fullName evidence="8">WDR5-like beta-propeller domain-containing protein</fullName>
    </recommendedName>
</protein>
<dbReference type="Gene3D" id="3.40.50.720">
    <property type="entry name" value="NAD(P)-binding Rossmann-like Domain"/>
    <property type="match status" value="1"/>
</dbReference>
<dbReference type="PROSITE" id="PS50082">
    <property type="entry name" value="WD_REPEATS_2"/>
    <property type="match status" value="5"/>
</dbReference>
<keyword evidence="5" id="KW-0560">Oxidoreductase</keyword>
<evidence type="ECO:0000256" key="3">
    <source>
        <dbReference type="ARBA" id="ARBA00022737"/>
    </source>
</evidence>
<keyword evidence="3" id="KW-0677">Repeat</keyword>
<feature type="region of interest" description="Disordered" evidence="7">
    <location>
        <begin position="776"/>
        <end position="812"/>
    </location>
</feature>
<proteinExistence type="inferred from homology"/>
<dbReference type="PRINTS" id="PR00320">
    <property type="entry name" value="GPROTEINBRPT"/>
</dbReference>
<gene>
    <name evidence="9" type="ORF">EVG20_g3620</name>
</gene>
<feature type="repeat" description="WD" evidence="6">
    <location>
        <begin position="169"/>
        <end position="210"/>
    </location>
</feature>
<reference evidence="9 10" key="1">
    <citation type="submission" date="2019-02" db="EMBL/GenBank/DDBJ databases">
        <title>Genome sequencing of the rare red list fungi Dentipellis fragilis.</title>
        <authorList>
            <person name="Buettner E."/>
            <person name="Kellner H."/>
        </authorList>
    </citation>
    <scope>NUCLEOTIDE SEQUENCE [LARGE SCALE GENOMIC DNA]</scope>
    <source>
        <strain evidence="9 10">DSM 105465</strain>
    </source>
</reference>
<dbReference type="GO" id="GO:0006654">
    <property type="term" value="P:phosphatidic acid biosynthetic process"/>
    <property type="evidence" value="ECO:0007669"/>
    <property type="project" value="TreeGrafter"/>
</dbReference>
<feature type="compositionally biased region" description="Acidic residues" evidence="7">
    <location>
        <begin position="1"/>
        <end position="20"/>
    </location>
</feature>
<dbReference type="SUPFAM" id="SSF51735">
    <property type="entry name" value="NAD(P)-binding Rossmann-fold domains"/>
    <property type="match status" value="1"/>
</dbReference>
<dbReference type="PROSITE" id="PS00061">
    <property type="entry name" value="ADH_SHORT"/>
    <property type="match status" value="1"/>
</dbReference>
<dbReference type="InterPro" id="IPR020904">
    <property type="entry name" value="Sc_DH/Rdtase_CS"/>
</dbReference>
<feature type="region of interest" description="Disordered" evidence="7">
    <location>
        <begin position="1"/>
        <end position="47"/>
    </location>
</feature>
<evidence type="ECO:0000256" key="6">
    <source>
        <dbReference type="PROSITE-ProRule" id="PRU00221"/>
    </source>
</evidence>
<dbReference type="PROSITE" id="PS00678">
    <property type="entry name" value="WD_REPEATS_1"/>
    <property type="match status" value="3"/>
</dbReference>
<keyword evidence="10" id="KW-1185">Reference proteome</keyword>
<organism evidence="9 10">
    <name type="scientific">Dentipellis fragilis</name>
    <dbReference type="NCBI Taxonomy" id="205917"/>
    <lineage>
        <taxon>Eukaryota</taxon>
        <taxon>Fungi</taxon>
        <taxon>Dikarya</taxon>
        <taxon>Basidiomycota</taxon>
        <taxon>Agaricomycotina</taxon>
        <taxon>Agaricomycetes</taxon>
        <taxon>Russulales</taxon>
        <taxon>Hericiaceae</taxon>
        <taxon>Dentipellis</taxon>
    </lineage>
</organism>
<comment type="similarity">
    <text evidence="1">Belongs to the short-chain dehydrogenases/reductases (SDR) family.</text>
</comment>
<dbReference type="PROSITE" id="PS50294">
    <property type="entry name" value="WD_REPEATS_REGION"/>
    <property type="match status" value="4"/>
</dbReference>
<dbReference type="GO" id="GO:0035097">
    <property type="term" value="C:histone methyltransferase complex"/>
    <property type="evidence" value="ECO:0007669"/>
    <property type="project" value="UniProtKB-ARBA"/>
</dbReference>
<evidence type="ECO:0000259" key="8">
    <source>
        <dbReference type="Pfam" id="PF25175"/>
    </source>
</evidence>
<dbReference type="GO" id="GO:0019433">
    <property type="term" value="P:triglyceride catabolic process"/>
    <property type="evidence" value="ECO:0007669"/>
    <property type="project" value="TreeGrafter"/>
</dbReference>
<dbReference type="GO" id="GO:0005811">
    <property type="term" value="C:lipid droplet"/>
    <property type="evidence" value="ECO:0007669"/>
    <property type="project" value="TreeGrafter"/>
</dbReference>
<comment type="caution">
    <text evidence="9">The sequence shown here is derived from an EMBL/GenBank/DDBJ whole genome shotgun (WGS) entry which is preliminary data.</text>
</comment>
<dbReference type="InterPro" id="IPR015943">
    <property type="entry name" value="WD40/YVTN_repeat-like_dom_sf"/>
</dbReference>
<feature type="repeat" description="WD" evidence="6">
    <location>
        <begin position="97"/>
        <end position="138"/>
    </location>
</feature>
<dbReference type="STRING" id="205917.A0A4Y9Z4M1"/>
<dbReference type="PANTHER" id="PTHR44169">
    <property type="entry name" value="NADPH-DEPENDENT 1-ACYLDIHYDROXYACETONE PHOSPHATE REDUCTASE"/>
    <property type="match status" value="1"/>
</dbReference>
<evidence type="ECO:0000256" key="1">
    <source>
        <dbReference type="ARBA" id="ARBA00006484"/>
    </source>
</evidence>
<keyword evidence="2 6" id="KW-0853">WD repeat</keyword>
<feature type="compositionally biased region" description="Pro residues" evidence="7">
    <location>
        <begin position="27"/>
        <end position="41"/>
    </location>
</feature>
<dbReference type="InterPro" id="IPR020472">
    <property type="entry name" value="WD40_PAC1"/>
</dbReference>
<evidence type="ECO:0000256" key="2">
    <source>
        <dbReference type="ARBA" id="ARBA00022574"/>
    </source>
</evidence>
<dbReference type="CDD" id="cd00200">
    <property type="entry name" value="WD40"/>
    <property type="match status" value="1"/>
</dbReference>
<dbReference type="CDD" id="cd05374">
    <property type="entry name" value="17beta-HSD-like_SDR_c"/>
    <property type="match status" value="1"/>
</dbReference>
<accession>A0A4Y9Z4M1</accession>
<evidence type="ECO:0000313" key="9">
    <source>
        <dbReference type="EMBL" id="TFY68289.1"/>
    </source>
</evidence>